<organism evidence="2 3">
    <name type="scientific">Rhypophila decipiens</name>
    <dbReference type="NCBI Taxonomy" id="261697"/>
    <lineage>
        <taxon>Eukaryota</taxon>
        <taxon>Fungi</taxon>
        <taxon>Dikarya</taxon>
        <taxon>Ascomycota</taxon>
        <taxon>Pezizomycotina</taxon>
        <taxon>Sordariomycetes</taxon>
        <taxon>Sordariomycetidae</taxon>
        <taxon>Sordariales</taxon>
        <taxon>Naviculisporaceae</taxon>
        <taxon>Rhypophila</taxon>
    </lineage>
</organism>
<keyword evidence="1" id="KW-0812">Transmembrane</keyword>
<dbReference type="AlphaFoldDB" id="A0AAN7BD41"/>
<reference evidence="2" key="2">
    <citation type="submission" date="2023-05" db="EMBL/GenBank/DDBJ databases">
        <authorList>
            <consortium name="Lawrence Berkeley National Laboratory"/>
            <person name="Steindorff A."/>
            <person name="Hensen N."/>
            <person name="Bonometti L."/>
            <person name="Westerberg I."/>
            <person name="Brannstrom I.O."/>
            <person name="Guillou S."/>
            <person name="Cros-Aarteil S."/>
            <person name="Calhoun S."/>
            <person name="Haridas S."/>
            <person name="Kuo A."/>
            <person name="Mondo S."/>
            <person name="Pangilinan J."/>
            <person name="Riley R."/>
            <person name="Labutti K."/>
            <person name="Andreopoulos B."/>
            <person name="Lipzen A."/>
            <person name="Chen C."/>
            <person name="Yanf M."/>
            <person name="Daum C."/>
            <person name="Ng V."/>
            <person name="Clum A."/>
            <person name="Ohm R."/>
            <person name="Martin F."/>
            <person name="Silar P."/>
            <person name="Natvig D."/>
            <person name="Lalanne C."/>
            <person name="Gautier V."/>
            <person name="Ament-Velasquez S.L."/>
            <person name="Kruys A."/>
            <person name="Hutchinson M.I."/>
            <person name="Powell A.J."/>
            <person name="Barry K."/>
            <person name="Miller A.N."/>
            <person name="Grigoriev I.V."/>
            <person name="Debuchy R."/>
            <person name="Gladieux P."/>
            <person name="Thoren M.H."/>
            <person name="Johannesson H."/>
        </authorList>
    </citation>
    <scope>NUCLEOTIDE SEQUENCE</scope>
    <source>
        <strain evidence="2">PSN293</strain>
    </source>
</reference>
<reference evidence="2" key="1">
    <citation type="journal article" date="2023" name="Mol. Phylogenet. Evol.">
        <title>Genome-scale phylogeny and comparative genomics of the fungal order Sordariales.</title>
        <authorList>
            <person name="Hensen N."/>
            <person name="Bonometti L."/>
            <person name="Westerberg I."/>
            <person name="Brannstrom I.O."/>
            <person name="Guillou S."/>
            <person name="Cros-Aarteil S."/>
            <person name="Calhoun S."/>
            <person name="Haridas S."/>
            <person name="Kuo A."/>
            <person name="Mondo S."/>
            <person name="Pangilinan J."/>
            <person name="Riley R."/>
            <person name="LaButti K."/>
            <person name="Andreopoulos B."/>
            <person name="Lipzen A."/>
            <person name="Chen C."/>
            <person name="Yan M."/>
            <person name="Daum C."/>
            <person name="Ng V."/>
            <person name="Clum A."/>
            <person name="Steindorff A."/>
            <person name="Ohm R.A."/>
            <person name="Martin F."/>
            <person name="Silar P."/>
            <person name="Natvig D.O."/>
            <person name="Lalanne C."/>
            <person name="Gautier V."/>
            <person name="Ament-Velasquez S.L."/>
            <person name="Kruys A."/>
            <person name="Hutchinson M.I."/>
            <person name="Powell A.J."/>
            <person name="Barry K."/>
            <person name="Miller A.N."/>
            <person name="Grigoriev I.V."/>
            <person name="Debuchy R."/>
            <person name="Gladieux P."/>
            <person name="Hiltunen Thoren M."/>
            <person name="Johannesson H."/>
        </authorList>
    </citation>
    <scope>NUCLEOTIDE SEQUENCE</scope>
    <source>
        <strain evidence="2">PSN293</strain>
    </source>
</reference>
<accession>A0AAN7BD41</accession>
<evidence type="ECO:0000313" key="3">
    <source>
        <dbReference type="Proteomes" id="UP001301769"/>
    </source>
</evidence>
<dbReference type="Proteomes" id="UP001301769">
    <property type="component" value="Unassembled WGS sequence"/>
</dbReference>
<gene>
    <name evidence="2" type="ORF">QBC37DRAFT_409180</name>
</gene>
<protein>
    <submittedName>
        <fullName evidence="2">Uncharacterized protein</fullName>
    </submittedName>
</protein>
<comment type="caution">
    <text evidence="2">The sequence shown here is derived from an EMBL/GenBank/DDBJ whole genome shotgun (WGS) entry which is preliminary data.</text>
</comment>
<proteinExistence type="predicted"/>
<sequence length="85" mass="9814">MVSSGSHFFTFSYLFHYSPSIIGLHTRALPFFLFSFFLFSSFVDLYMSSPYKYLGYALYQLTLFSGLSGTFRRVTVLMVKGLRCT</sequence>
<name>A0AAN7BD41_9PEZI</name>
<feature type="transmembrane region" description="Helical" evidence="1">
    <location>
        <begin position="53"/>
        <end position="71"/>
    </location>
</feature>
<keyword evidence="1" id="KW-1133">Transmembrane helix</keyword>
<evidence type="ECO:0000313" key="2">
    <source>
        <dbReference type="EMBL" id="KAK4219548.1"/>
    </source>
</evidence>
<dbReference type="EMBL" id="MU858047">
    <property type="protein sequence ID" value="KAK4219548.1"/>
    <property type="molecule type" value="Genomic_DNA"/>
</dbReference>
<keyword evidence="3" id="KW-1185">Reference proteome</keyword>
<feature type="transmembrane region" description="Helical" evidence="1">
    <location>
        <begin position="28"/>
        <end position="47"/>
    </location>
</feature>
<keyword evidence="1" id="KW-0472">Membrane</keyword>
<evidence type="ECO:0000256" key="1">
    <source>
        <dbReference type="SAM" id="Phobius"/>
    </source>
</evidence>